<evidence type="ECO:0000256" key="1">
    <source>
        <dbReference type="SAM" id="MobiDB-lite"/>
    </source>
</evidence>
<evidence type="ECO:0000313" key="3">
    <source>
        <dbReference type="Proteomes" id="UP000475325"/>
    </source>
</evidence>
<evidence type="ECO:0000313" key="2">
    <source>
        <dbReference type="EMBL" id="KAF3081186.1"/>
    </source>
</evidence>
<dbReference type="AlphaFoldDB" id="A0A7C8N444"/>
<organism evidence="2 3">
    <name type="scientific">Orbilia oligospora</name>
    <name type="common">Nematode-trapping fungus</name>
    <name type="synonym">Arthrobotrys oligospora</name>
    <dbReference type="NCBI Taxonomy" id="2813651"/>
    <lineage>
        <taxon>Eukaryota</taxon>
        <taxon>Fungi</taxon>
        <taxon>Dikarya</taxon>
        <taxon>Ascomycota</taxon>
        <taxon>Pezizomycotina</taxon>
        <taxon>Orbiliomycetes</taxon>
        <taxon>Orbiliales</taxon>
        <taxon>Orbiliaceae</taxon>
        <taxon>Orbilia</taxon>
    </lineage>
</organism>
<sequence length="100" mass="10904">MIFQKRSSLHSRNSSPSPLPCGFQKPEGPGAGMVAFCIPRIQDFLAYHSFQCLSSIFTHSPSQIQGPLADAPADLSHGPQKSKYPPLKKTPPSLEKRGLE</sequence>
<accession>A0A7C8N444</accession>
<reference evidence="2 3" key="1">
    <citation type="submission" date="2019-06" db="EMBL/GenBank/DDBJ databases">
        <authorList>
            <person name="Palmer J.M."/>
        </authorList>
    </citation>
    <scope>NUCLEOTIDE SEQUENCE [LARGE SCALE GENOMIC DNA]</scope>
    <source>
        <strain evidence="2 3">TWF102</strain>
    </source>
</reference>
<proteinExistence type="predicted"/>
<feature type="region of interest" description="Disordered" evidence="1">
    <location>
        <begin position="1"/>
        <end position="24"/>
    </location>
</feature>
<comment type="caution">
    <text evidence="2">The sequence shown here is derived from an EMBL/GenBank/DDBJ whole genome shotgun (WGS) entry which is preliminary data.</text>
</comment>
<dbReference type="Proteomes" id="UP000475325">
    <property type="component" value="Unassembled WGS sequence"/>
</dbReference>
<name>A0A7C8N444_ORBOL</name>
<protein>
    <submittedName>
        <fullName evidence="2">Uncharacterized protein</fullName>
    </submittedName>
</protein>
<gene>
    <name evidence="2" type="ORF">TWF102_001754</name>
</gene>
<feature type="region of interest" description="Disordered" evidence="1">
    <location>
        <begin position="63"/>
        <end position="100"/>
    </location>
</feature>
<dbReference type="EMBL" id="WIQW01000129">
    <property type="protein sequence ID" value="KAF3081186.1"/>
    <property type="molecule type" value="Genomic_DNA"/>
</dbReference>